<gene>
    <name evidence="3" type="ORF">g.36350</name>
    <name evidence="5" type="ORF">g.36351</name>
    <name evidence="4" type="ORF">g.36352</name>
</gene>
<dbReference type="EMBL" id="GEDC01010183">
    <property type="protein sequence ID" value="JAS27115.1"/>
    <property type="molecule type" value="Transcribed_RNA"/>
</dbReference>
<dbReference type="PROSITE" id="PS51207">
    <property type="entry name" value="PXA"/>
    <property type="match status" value="1"/>
</dbReference>
<sequence length="295" mass="34114">MDTIEIRQLFKLLYFDNFIQYTFIFICINLLLFIIFVGFVPALILLTSLPAGFLVFQFLLKYRNEVDTIFKRCFIINKTNKNITFKRNSSSSIVCNVCGKETCDRGRTNLDSKPWSGVLVPEEIDSAMTDLLNKTLDEFLISWFKEFSSDTDFPQEIKASIRYATSVLVTRFLKVDLATLLANKVMPAVVHHVEWFQNTAQGKQIPIHPAMYNRDSELAYLRCLTTQIMQYIIPLNDLHCKNFTILVREILAGWILLPLSDTISDPLIMNSLLILILERHPLTKYSQSNEHNKVE</sequence>
<evidence type="ECO:0000259" key="2">
    <source>
        <dbReference type="PROSITE" id="PS51207"/>
    </source>
</evidence>
<keyword evidence="1" id="KW-1133">Transmembrane helix</keyword>
<protein>
    <recommendedName>
        <fullName evidence="2">PXA domain-containing protein</fullName>
    </recommendedName>
</protein>
<dbReference type="InterPro" id="IPR003114">
    <property type="entry name" value="Phox_assoc"/>
</dbReference>
<dbReference type="GO" id="GO:0005770">
    <property type="term" value="C:late endosome"/>
    <property type="evidence" value="ECO:0007669"/>
    <property type="project" value="TreeGrafter"/>
</dbReference>
<feature type="transmembrane region" description="Helical" evidence="1">
    <location>
        <begin position="12"/>
        <end position="36"/>
    </location>
</feature>
<name>A0A1B6DN72_9HEMI</name>
<dbReference type="Pfam" id="PF02194">
    <property type="entry name" value="PXA"/>
    <property type="match status" value="1"/>
</dbReference>
<dbReference type="PANTHER" id="PTHR22775:SF44">
    <property type="entry name" value="SORTING NEXIN-14"/>
    <property type="match status" value="1"/>
</dbReference>
<organism evidence="3">
    <name type="scientific">Clastoptera arizonana</name>
    <name type="common">Arizona spittle bug</name>
    <dbReference type="NCBI Taxonomy" id="38151"/>
    <lineage>
        <taxon>Eukaryota</taxon>
        <taxon>Metazoa</taxon>
        <taxon>Ecdysozoa</taxon>
        <taxon>Arthropoda</taxon>
        <taxon>Hexapoda</taxon>
        <taxon>Insecta</taxon>
        <taxon>Pterygota</taxon>
        <taxon>Neoptera</taxon>
        <taxon>Paraneoptera</taxon>
        <taxon>Hemiptera</taxon>
        <taxon>Auchenorrhyncha</taxon>
        <taxon>Cercopoidea</taxon>
        <taxon>Clastopteridae</taxon>
        <taxon>Clastoptera</taxon>
    </lineage>
</organism>
<evidence type="ECO:0000313" key="3">
    <source>
        <dbReference type="EMBL" id="JAS27115.1"/>
    </source>
</evidence>
<keyword evidence="1" id="KW-0812">Transmembrane</keyword>
<dbReference type="PANTHER" id="PTHR22775">
    <property type="entry name" value="SORTING NEXIN"/>
    <property type="match status" value="1"/>
</dbReference>
<feature type="domain" description="PXA" evidence="2">
    <location>
        <begin position="121"/>
        <end position="281"/>
    </location>
</feature>
<keyword evidence="1" id="KW-0472">Membrane</keyword>
<proteinExistence type="predicted"/>
<dbReference type="SMART" id="SM00313">
    <property type="entry name" value="PXA"/>
    <property type="match status" value="1"/>
</dbReference>
<dbReference type="GO" id="GO:0097352">
    <property type="term" value="P:autophagosome maturation"/>
    <property type="evidence" value="ECO:0007669"/>
    <property type="project" value="TreeGrafter"/>
</dbReference>
<evidence type="ECO:0000313" key="4">
    <source>
        <dbReference type="EMBL" id="JAS29635.1"/>
    </source>
</evidence>
<dbReference type="AlphaFoldDB" id="A0A1B6DN72"/>
<evidence type="ECO:0000256" key="1">
    <source>
        <dbReference type="SAM" id="Phobius"/>
    </source>
</evidence>
<dbReference type="EMBL" id="GEDC01007663">
    <property type="protein sequence ID" value="JAS29635.1"/>
    <property type="molecule type" value="Transcribed_RNA"/>
</dbReference>
<dbReference type="EMBL" id="GEDC01003301">
    <property type="protein sequence ID" value="JAS33997.1"/>
    <property type="molecule type" value="Transcribed_RNA"/>
</dbReference>
<dbReference type="GO" id="GO:0035091">
    <property type="term" value="F:phosphatidylinositol binding"/>
    <property type="evidence" value="ECO:0007669"/>
    <property type="project" value="TreeGrafter"/>
</dbReference>
<evidence type="ECO:0000313" key="5">
    <source>
        <dbReference type="EMBL" id="JAS33997.1"/>
    </source>
</evidence>
<feature type="non-terminal residue" evidence="3">
    <location>
        <position position="295"/>
    </location>
</feature>
<reference evidence="3" key="1">
    <citation type="submission" date="2015-12" db="EMBL/GenBank/DDBJ databases">
        <title>De novo transcriptome assembly of four potential Pierce s Disease insect vectors from Arizona vineyards.</title>
        <authorList>
            <person name="Tassone E.E."/>
        </authorList>
    </citation>
    <scope>NUCLEOTIDE SEQUENCE</scope>
</reference>
<accession>A0A1B6DN72</accession>